<dbReference type="Pfam" id="PF13290">
    <property type="entry name" value="CHB_HEX_C_1"/>
    <property type="match status" value="5"/>
</dbReference>
<dbReference type="AlphaFoldDB" id="A0A644ZD35"/>
<feature type="domain" description="GH29D-like beta-sandwich" evidence="1">
    <location>
        <begin position="425"/>
        <end position="485"/>
    </location>
</feature>
<evidence type="ECO:0000259" key="1">
    <source>
        <dbReference type="Pfam" id="PF13290"/>
    </source>
</evidence>
<proteinExistence type="predicted"/>
<dbReference type="EMBL" id="VSSQ01008359">
    <property type="protein sequence ID" value="MPM38659.1"/>
    <property type="molecule type" value="Genomic_DNA"/>
</dbReference>
<dbReference type="InterPro" id="IPR026876">
    <property type="entry name" value="Fn3_assoc_repeat"/>
</dbReference>
<feature type="domain" description="GH29D-like beta-sandwich" evidence="1">
    <location>
        <begin position="193"/>
        <end position="242"/>
    </location>
</feature>
<gene>
    <name evidence="2" type="ORF">SDC9_85289</name>
</gene>
<organism evidence="2">
    <name type="scientific">bioreactor metagenome</name>
    <dbReference type="NCBI Taxonomy" id="1076179"/>
    <lineage>
        <taxon>unclassified sequences</taxon>
        <taxon>metagenomes</taxon>
        <taxon>ecological metagenomes</taxon>
    </lineage>
</organism>
<comment type="caution">
    <text evidence="2">The sequence shown here is derived from an EMBL/GenBank/DDBJ whole genome shotgun (WGS) entry which is preliminary data.</text>
</comment>
<reference evidence="2" key="1">
    <citation type="submission" date="2019-08" db="EMBL/GenBank/DDBJ databases">
        <authorList>
            <person name="Kucharzyk K."/>
            <person name="Murdoch R.W."/>
            <person name="Higgins S."/>
            <person name="Loffler F."/>
        </authorList>
    </citation>
    <scope>NUCLEOTIDE SEQUENCE</scope>
</reference>
<feature type="domain" description="GH29D-like beta-sandwich" evidence="1">
    <location>
        <begin position="264"/>
        <end position="323"/>
    </location>
</feature>
<protein>
    <recommendedName>
        <fullName evidence="1">GH29D-like beta-sandwich domain-containing protein</fullName>
    </recommendedName>
</protein>
<name>A0A644ZD35_9ZZZZ</name>
<evidence type="ECO:0000313" key="2">
    <source>
        <dbReference type="EMBL" id="MPM38659.1"/>
    </source>
</evidence>
<dbReference type="Pfam" id="PF13287">
    <property type="entry name" value="Fn3_assoc"/>
    <property type="match status" value="1"/>
</dbReference>
<accession>A0A644ZD35</accession>
<feature type="domain" description="GH29D-like beta-sandwich" evidence="1">
    <location>
        <begin position="340"/>
        <end position="406"/>
    </location>
</feature>
<feature type="domain" description="GH29D-like beta-sandwich" evidence="1">
    <location>
        <begin position="501"/>
        <end position="565"/>
    </location>
</feature>
<sequence length="754" mass="79224">MTITGPEGASLYYTIDGNDPGFSEVGTRNEGTKLYEAPFDITEVGTTTVKAMAAKDGFLDSAIAAQDFVINGLGEGGVEITDPVAVTDVAITQADSAVAKFVVSYTAPASLAVTATWYMEDETTAATDIDGDGNQMTFTPALTKDGRHQVRVNISYKDGEQTKTAAASIRFTATRVPAPLISVSDATGGKLVSISATGTIHCTTDGSDPVSSPTRFTYDAPLPLSETKIIRAYVTSSGYVPSSEAMEEVEVLQASVPTIGVTEVEGGKQVAIDCATTDAVIHYTIDNSDPTASSPVYETAFPLTSTKTVKAIAVRTGMANSVIAEKSIAVVQVESPAISPSGGLFSVSQQVTMTCATEGAAIHYTLDGTVPTVSSPQYDGAIPLTSTTTVRAIATKIGMADSAVSSQSYTLMDTVATPIVSTTDVAGGKQVAIDCATTDAVIYYTIDNTTPTTSSASYTTSFKLTSSQTIKAIAVKADMNNSAVAEKTVTVVQVATPVITPASTTFGGTLSVTISGESGATIYYTTNGDSPTTSSTPYSGPIMISETTTVKAIAVKIGMSKSAVASQLYTFEKVYSVGDTGPAGGIIFYVNADHTYGDWTYLEAASSDIKMGTDDYLHLFGYYRTTDAGTSEMVGTNTAIGTGAANTKALVETMGSTAYSKNNGTEKTGEYAARLCDIHDAGGYADWFLPSKDELNMMYQNVKTKSLGGFSDVRYWSSSEADAYYAWGQYYKDGNQFSNYTRLYENRVRPVRAF</sequence>
<dbReference type="InterPro" id="IPR059177">
    <property type="entry name" value="GH29D-like_dom"/>
</dbReference>